<dbReference type="Pfam" id="PF13877">
    <property type="entry name" value="RPAP3_C"/>
    <property type="match status" value="1"/>
</dbReference>
<protein>
    <recommendedName>
        <fullName evidence="4">RNA polymerase II-associated protein 3</fullName>
    </recommendedName>
</protein>
<keyword evidence="1" id="KW-0677">Repeat</keyword>
<feature type="region of interest" description="Disordered" evidence="5">
    <location>
        <begin position="172"/>
        <end position="204"/>
    </location>
</feature>
<dbReference type="InterPro" id="IPR019734">
    <property type="entry name" value="TPR_rpt"/>
</dbReference>
<proteinExistence type="inferred from homology"/>
<evidence type="ECO:0000256" key="3">
    <source>
        <dbReference type="ARBA" id="ARBA00038275"/>
    </source>
</evidence>
<dbReference type="SUPFAM" id="SSF48452">
    <property type="entry name" value="TPR-like"/>
    <property type="match status" value="1"/>
</dbReference>
<dbReference type="InterPro" id="IPR051966">
    <property type="entry name" value="RPAP3"/>
</dbReference>
<dbReference type="Pfam" id="PF13414">
    <property type="entry name" value="TPR_11"/>
    <property type="match status" value="1"/>
</dbReference>
<organism evidence="7 8">
    <name type="scientific">Kwoniella heveanensis BCC8398</name>
    <dbReference type="NCBI Taxonomy" id="1296120"/>
    <lineage>
        <taxon>Eukaryota</taxon>
        <taxon>Fungi</taxon>
        <taxon>Dikarya</taxon>
        <taxon>Basidiomycota</taxon>
        <taxon>Agaricomycotina</taxon>
        <taxon>Tremellomycetes</taxon>
        <taxon>Tremellales</taxon>
        <taxon>Cryptococcaceae</taxon>
        <taxon>Kwoniella</taxon>
    </lineage>
</organism>
<feature type="domain" description="RNA-polymerase II-associated protein 3-like C-terminal" evidence="6">
    <location>
        <begin position="349"/>
        <end position="435"/>
    </location>
</feature>
<feature type="region of interest" description="Disordered" evidence="5">
    <location>
        <begin position="121"/>
        <end position="156"/>
    </location>
</feature>
<dbReference type="Gene3D" id="1.25.40.10">
    <property type="entry name" value="Tetratricopeptide repeat domain"/>
    <property type="match status" value="1"/>
</dbReference>
<name>A0A1B9GPX0_9TREE</name>
<sequence>MSLKVDVGKSEQFRTDGNASFKKGKWVEAIGHYTNAILYNPQDPTAYSNRAQAFLKLDKFNDAERDCTTVLSLEKGRNNVKALYRRSLARKGLSDHTGAIQDIEEVLRLDKDNQVAQAEYEELKGMRSAEEAKKKTPRRPLSPPTLPKQPENSTSKVDQLGAKANSLNISGDQSAASTLSAEDGNGQPRPDDDVQPDSTSKALPVKDRVAVAAAAAMQGGIQGSEEVAPSRSFASMRQAREGKKKAYAGSSSSAQSTVEALPQSTSTSVDQIETSSFKPSDARVTATTMTGTSPKPAAPSPARPLSSAPSHSSQGPTEAETDSPPTLPSHVDTTSTLPGSGLQLLRYLSPSSSPASNYAILSLYPPANIPKILSALLEPDNLGLILLALDFGIRTKSVDQKNPSLGMSGVKEIIMGLKKTKRWGMNVAMLSREERQAGERVWEACGAAQEGSFR</sequence>
<dbReference type="EMBL" id="KV700127">
    <property type="protein sequence ID" value="OCF33144.1"/>
    <property type="molecule type" value="Genomic_DNA"/>
</dbReference>
<dbReference type="InterPro" id="IPR025986">
    <property type="entry name" value="RPAP3-like_C"/>
</dbReference>
<evidence type="ECO:0000256" key="4">
    <source>
        <dbReference type="ARBA" id="ARBA00040133"/>
    </source>
</evidence>
<keyword evidence="8" id="KW-1185">Reference proteome</keyword>
<keyword evidence="2" id="KW-0802">TPR repeat</keyword>
<accession>A0A1B9GPX0</accession>
<dbReference type="InterPro" id="IPR011990">
    <property type="entry name" value="TPR-like_helical_dom_sf"/>
</dbReference>
<feature type="compositionally biased region" description="Basic and acidic residues" evidence="5">
    <location>
        <begin position="121"/>
        <end position="134"/>
    </location>
</feature>
<dbReference type="STRING" id="1296120.A0A1B9GPX0"/>
<dbReference type="GO" id="GO:0101031">
    <property type="term" value="C:protein folding chaperone complex"/>
    <property type="evidence" value="ECO:0007669"/>
    <property type="project" value="TreeGrafter"/>
</dbReference>
<dbReference type="PANTHER" id="PTHR46423:SF1">
    <property type="entry name" value="RNA POLYMERASE II-ASSOCIATED PROTEIN 3"/>
    <property type="match status" value="1"/>
</dbReference>
<evidence type="ECO:0000259" key="6">
    <source>
        <dbReference type="Pfam" id="PF13877"/>
    </source>
</evidence>
<comment type="similarity">
    <text evidence="3">Belongs to the RPAP3 family.</text>
</comment>
<reference evidence="8" key="2">
    <citation type="submission" date="2013-12" db="EMBL/GenBank/DDBJ databases">
        <title>Evolution of pathogenesis and genome organization in the Tremellales.</title>
        <authorList>
            <person name="Cuomo C."/>
            <person name="Litvintseva A."/>
            <person name="Heitman J."/>
            <person name="Chen Y."/>
            <person name="Sun S."/>
            <person name="Springer D."/>
            <person name="Dromer F."/>
            <person name="Young S."/>
            <person name="Zeng Q."/>
            <person name="Chapman S."/>
            <person name="Gujja S."/>
            <person name="Saif S."/>
            <person name="Birren B."/>
        </authorList>
    </citation>
    <scope>NUCLEOTIDE SEQUENCE [LARGE SCALE GENOMIC DNA]</scope>
    <source>
        <strain evidence="8">BCC8398</strain>
    </source>
</reference>
<feature type="compositionally biased region" description="Low complexity" evidence="5">
    <location>
        <begin position="247"/>
        <end position="256"/>
    </location>
</feature>
<feature type="compositionally biased region" description="Low complexity" evidence="5">
    <location>
        <begin position="303"/>
        <end position="316"/>
    </location>
</feature>
<dbReference type="PANTHER" id="PTHR46423">
    <property type="entry name" value="RNA POLYMERASE II-ASSOCIATED PROTEIN 3"/>
    <property type="match status" value="1"/>
</dbReference>
<dbReference type="OrthoDB" id="629492at2759"/>
<gene>
    <name evidence="7" type="ORF">I316_05189</name>
</gene>
<dbReference type="AlphaFoldDB" id="A0A1B9GPX0"/>
<evidence type="ECO:0000313" key="7">
    <source>
        <dbReference type="EMBL" id="OCF33144.1"/>
    </source>
</evidence>
<evidence type="ECO:0000256" key="1">
    <source>
        <dbReference type="ARBA" id="ARBA00022737"/>
    </source>
</evidence>
<feature type="compositionally biased region" description="Polar residues" evidence="5">
    <location>
        <begin position="262"/>
        <end position="278"/>
    </location>
</feature>
<reference evidence="7 8" key="1">
    <citation type="submission" date="2013-07" db="EMBL/GenBank/DDBJ databases">
        <title>The Genome Sequence of Cryptococcus heveanensis BCC8398.</title>
        <authorList>
            <consortium name="The Broad Institute Genome Sequencing Platform"/>
            <person name="Cuomo C."/>
            <person name="Litvintseva A."/>
            <person name="Chen Y."/>
            <person name="Heitman J."/>
            <person name="Sun S."/>
            <person name="Springer D."/>
            <person name="Dromer F."/>
            <person name="Young S.K."/>
            <person name="Zeng Q."/>
            <person name="Gargeya S."/>
            <person name="Fitzgerald M."/>
            <person name="Abouelleil A."/>
            <person name="Alvarado L."/>
            <person name="Berlin A.M."/>
            <person name="Chapman S.B."/>
            <person name="Dewar J."/>
            <person name="Goldberg J."/>
            <person name="Griggs A."/>
            <person name="Gujja S."/>
            <person name="Hansen M."/>
            <person name="Howarth C."/>
            <person name="Imamovic A."/>
            <person name="Larimer J."/>
            <person name="McCowan C."/>
            <person name="Murphy C."/>
            <person name="Pearson M."/>
            <person name="Priest M."/>
            <person name="Roberts A."/>
            <person name="Saif S."/>
            <person name="Shea T."/>
            <person name="Sykes S."/>
            <person name="Wortman J."/>
            <person name="Nusbaum C."/>
            <person name="Birren B."/>
        </authorList>
    </citation>
    <scope>NUCLEOTIDE SEQUENCE [LARGE SCALE GENOMIC DNA]</scope>
    <source>
        <strain evidence="7 8">BCC8398</strain>
    </source>
</reference>
<evidence type="ECO:0000313" key="8">
    <source>
        <dbReference type="Proteomes" id="UP000092666"/>
    </source>
</evidence>
<evidence type="ECO:0000256" key="5">
    <source>
        <dbReference type="SAM" id="MobiDB-lite"/>
    </source>
</evidence>
<evidence type="ECO:0000256" key="2">
    <source>
        <dbReference type="ARBA" id="ARBA00022803"/>
    </source>
</evidence>
<feature type="region of interest" description="Disordered" evidence="5">
    <location>
        <begin position="220"/>
        <end position="335"/>
    </location>
</feature>
<dbReference type="Proteomes" id="UP000092666">
    <property type="component" value="Unassembled WGS sequence"/>
</dbReference>
<dbReference type="SMART" id="SM00028">
    <property type="entry name" value="TPR"/>
    <property type="match status" value="3"/>
</dbReference>